<gene>
    <name evidence="2" type="ORF">GCM10010123_37760</name>
</gene>
<comment type="caution">
    <text evidence="2">The sequence shown here is derived from an EMBL/GenBank/DDBJ whole genome shotgun (WGS) entry which is preliminary data.</text>
</comment>
<reference evidence="2" key="1">
    <citation type="journal article" date="2014" name="Int. J. Syst. Evol. Microbiol.">
        <title>Complete genome sequence of Corynebacterium casei LMG S-19264T (=DSM 44701T), isolated from a smear-ripened cheese.</title>
        <authorList>
            <consortium name="US DOE Joint Genome Institute (JGI-PGF)"/>
            <person name="Walter F."/>
            <person name="Albersmeier A."/>
            <person name="Kalinowski J."/>
            <person name="Ruckert C."/>
        </authorList>
    </citation>
    <scope>NUCLEOTIDE SEQUENCE</scope>
    <source>
        <strain evidence="2">JCM 3090</strain>
    </source>
</reference>
<protein>
    <recommendedName>
        <fullName evidence="4">DUF4189 domain-containing protein</fullName>
    </recommendedName>
</protein>
<dbReference type="EMBL" id="BMQB01000009">
    <property type="protein sequence ID" value="GGK04245.1"/>
    <property type="molecule type" value="Genomic_DNA"/>
</dbReference>
<evidence type="ECO:0000313" key="2">
    <source>
        <dbReference type="EMBL" id="GGK04245.1"/>
    </source>
</evidence>
<evidence type="ECO:0000256" key="1">
    <source>
        <dbReference type="SAM" id="SignalP"/>
    </source>
</evidence>
<dbReference type="AlphaFoldDB" id="A0A8J3BC52"/>
<organism evidence="2 3">
    <name type="scientific">Pilimelia anulata</name>
    <dbReference type="NCBI Taxonomy" id="53371"/>
    <lineage>
        <taxon>Bacteria</taxon>
        <taxon>Bacillati</taxon>
        <taxon>Actinomycetota</taxon>
        <taxon>Actinomycetes</taxon>
        <taxon>Micromonosporales</taxon>
        <taxon>Micromonosporaceae</taxon>
        <taxon>Pilimelia</taxon>
    </lineage>
</organism>
<reference evidence="2" key="2">
    <citation type="submission" date="2020-09" db="EMBL/GenBank/DDBJ databases">
        <authorList>
            <person name="Sun Q."/>
            <person name="Ohkuma M."/>
        </authorList>
    </citation>
    <scope>NUCLEOTIDE SEQUENCE</scope>
    <source>
        <strain evidence="2">JCM 3090</strain>
    </source>
</reference>
<keyword evidence="3" id="KW-1185">Reference proteome</keyword>
<evidence type="ECO:0000313" key="3">
    <source>
        <dbReference type="Proteomes" id="UP000649739"/>
    </source>
</evidence>
<accession>A0A8J3BC52</accession>
<keyword evidence="1" id="KW-0732">Signal</keyword>
<evidence type="ECO:0008006" key="4">
    <source>
        <dbReference type="Google" id="ProtNLM"/>
    </source>
</evidence>
<name>A0A8J3BC52_9ACTN</name>
<feature type="chain" id="PRO_5035173950" description="DUF4189 domain-containing protein" evidence="1">
    <location>
        <begin position="21"/>
        <end position="164"/>
    </location>
</feature>
<proteinExistence type="predicted"/>
<sequence>MLAAGALAASTLLAAIPAAAAPPNARAAAAPSARAFGDFVGKGESGDRDGAIELAARDAWEQAKAVGHTSADCRKVDQKAGPISTTRWYAEVKINCVFDPHRPQYFTGTAKGRPGVAMEQARARARASAQNAGYAAAECATDDESEEDLGRDTVIATHTDVCRH</sequence>
<feature type="signal peptide" evidence="1">
    <location>
        <begin position="1"/>
        <end position="20"/>
    </location>
</feature>
<dbReference type="Proteomes" id="UP000649739">
    <property type="component" value="Unassembled WGS sequence"/>
</dbReference>